<dbReference type="SUPFAM" id="SSF46955">
    <property type="entry name" value="Putative DNA-binding domain"/>
    <property type="match status" value="1"/>
</dbReference>
<dbReference type="Gene3D" id="1.10.1660.10">
    <property type="match status" value="1"/>
</dbReference>
<gene>
    <name evidence="3" type="ORF">AERYTH_05450</name>
</gene>
<dbReference type="KEGG" id="aer:AERYTH_05450"/>
<keyword evidence="1" id="KW-0238">DNA-binding</keyword>
<evidence type="ECO:0000313" key="4">
    <source>
        <dbReference type="Proteomes" id="UP000067689"/>
    </source>
</evidence>
<dbReference type="OrthoDB" id="6716891at2"/>
<dbReference type="GO" id="GO:0003700">
    <property type="term" value="F:DNA-binding transcription factor activity"/>
    <property type="evidence" value="ECO:0007669"/>
    <property type="project" value="InterPro"/>
</dbReference>
<dbReference type="GO" id="GO:0003677">
    <property type="term" value="F:DNA binding"/>
    <property type="evidence" value="ECO:0007669"/>
    <property type="project" value="UniProtKB-KW"/>
</dbReference>
<dbReference type="Pfam" id="PF13411">
    <property type="entry name" value="MerR_1"/>
    <property type="match status" value="1"/>
</dbReference>
<feature type="domain" description="HTH merR-type" evidence="2">
    <location>
        <begin position="18"/>
        <end position="86"/>
    </location>
</feature>
<dbReference type="RefSeq" id="WP_083516282.1">
    <property type="nucleotide sequence ID" value="NZ_CP011502.1"/>
</dbReference>
<evidence type="ECO:0000259" key="2">
    <source>
        <dbReference type="PROSITE" id="PS50937"/>
    </source>
</evidence>
<dbReference type="AlphaFoldDB" id="A0A0U4CM11"/>
<dbReference type="EMBL" id="CP011502">
    <property type="protein sequence ID" value="ALX04182.1"/>
    <property type="molecule type" value="Genomic_DNA"/>
</dbReference>
<evidence type="ECO:0000313" key="3">
    <source>
        <dbReference type="EMBL" id="ALX04182.1"/>
    </source>
</evidence>
<proteinExistence type="predicted"/>
<name>A0A0U4CM11_9ACTN</name>
<reference evidence="3 4" key="1">
    <citation type="journal article" date="1991" name="Int. J. Syst. Bacteriol.">
        <title>Description of the erythromycin-producing bacterium Arthrobacter sp. strain NRRL B-3381 as Aeromicrobium erythreum gen. nov., sp. nov.</title>
        <authorList>
            <person name="Miller E.S."/>
            <person name="Woese C.R."/>
            <person name="Brenner S."/>
        </authorList>
    </citation>
    <scope>NUCLEOTIDE SEQUENCE [LARGE SCALE GENOMIC DNA]</scope>
    <source>
        <strain evidence="3 4">AR18</strain>
    </source>
</reference>
<dbReference type="Proteomes" id="UP000067689">
    <property type="component" value="Chromosome"/>
</dbReference>
<dbReference type="PANTHER" id="PTHR30204">
    <property type="entry name" value="REDOX-CYCLING DRUG-SENSING TRANSCRIPTIONAL ACTIVATOR SOXR"/>
    <property type="match status" value="1"/>
</dbReference>
<keyword evidence="4" id="KW-1185">Reference proteome</keyword>
<protein>
    <recommendedName>
        <fullName evidence="2">HTH merR-type domain-containing protein</fullName>
    </recommendedName>
</protein>
<dbReference type="STRING" id="2041.AERYTH_05450"/>
<dbReference type="PANTHER" id="PTHR30204:SF93">
    <property type="entry name" value="HTH MERR-TYPE DOMAIN-CONTAINING PROTEIN"/>
    <property type="match status" value="1"/>
</dbReference>
<dbReference type="InterPro" id="IPR000551">
    <property type="entry name" value="MerR-type_HTH_dom"/>
</dbReference>
<dbReference type="SMART" id="SM00422">
    <property type="entry name" value="HTH_MERR"/>
    <property type="match status" value="1"/>
</dbReference>
<sequence length="269" mass="28846">MSVTEGPAGPDDADGDVEFTVDELAARANMTVRNVRAYAARGLIEPPRLEGRTGYYHRGHLQRLQLVRDLLDRGYTLAAVEKAVLSSPASATAPALDLLHLLDEPWNDVEPELMSRDALAALANVGRDDGLIEALVEFGLAAWVEDDHESVLLVQPAIVRNGAAAVALGLPPKDIIELFPLLQRNLREIADSFVENAVKAIAQPFLNRGLPPEEAPEVLGAVEKLLPVASQVTYAMFRKELAAAIDAEIGQQLAEVGLRGRATPAATDG</sequence>
<accession>A0A0U4CM11</accession>
<dbReference type="InterPro" id="IPR009061">
    <property type="entry name" value="DNA-bd_dom_put_sf"/>
</dbReference>
<dbReference type="InterPro" id="IPR047057">
    <property type="entry name" value="MerR_fam"/>
</dbReference>
<evidence type="ECO:0000256" key="1">
    <source>
        <dbReference type="ARBA" id="ARBA00023125"/>
    </source>
</evidence>
<dbReference type="PATRIC" id="fig|2041.4.peg.1133"/>
<dbReference type="PROSITE" id="PS50937">
    <property type="entry name" value="HTH_MERR_2"/>
    <property type="match status" value="1"/>
</dbReference>
<organism evidence="3 4">
    <name type="scientific">Aeromicrobium erythreum</name>
    <dbReference type="NCBI Taxonomy" id="2041"/>
    <lineage>
        <taxon>Bacteria</taxon>
        <taxon>Bacillati</taxon>
        <taxon>Actinomycetota</taxon>
        <taxon>Actinomycetes</taxon>
        <taxon>Propionibacteriales</taxon>
        <taxon>Nocardioidaceae</taxon>
        <taxon>Aeromicrobium</taxon>
    </lineage>
</organism>